<keyword evidence="3" id="KW-1133">Transmembrane helix</keyword>
<sequence length="434" mass="49083">MAQGEKKGFIARMLEGKERDEEYARSTLPSNRWALFWDIFKGRFSKLVIVNLLMVLFFIPLIIVIVFRMSYISAQGAMLPFSQWLLVSYPAVPSIVGLPEQLTVSTNLMFAPFFLIGALIAGIGVSGGMYVIRNMVWTEGIFVANDFWRGIKINIGVVLGSTLFYGVMLALMLLGIGWSEVFIATGTGNAVLFTISEVVAYIAIAIFTIMYLWMLAMGGSYKLKFHQLIKNAFLMTFGLVFHNIFFIFLMAIPVILILLGSFFQMIGFAILILFGISLMLLIWLDYTQWAFDKFIESKREGGKVNRGIYEKTTRKGGAQSKAVQEYQQNLEAAMSVKSDLSSRPIKPITDELKVYELPESFSRDDLKKLRESKDAIMEDTQKYAEEHMNDEKYVTYNAQFENAEEEEAGKEKGKGKKKSKDKNKEKSDGGEAEK</sequence>
<name>A0A9D2CZ09_9FIRM</name>
<feature type="transmembrane region" description="Helical" evidence="3">
    <location>
        <begin position="198"/>
        <end position="221"/>
    </location>
</feature>
<feature type="transmembrane region" description="Helical" evidence="3">
    <location>
        <begin position="153"/>
        <end position="178"/>
    </location>
</feature>
<dbReference type="Proteomes" id="UP000824132">
    <property type="component" value="Unassembled WGS sequence"/>
</dbReference>
<gene>
    <name evidence="4" type="ORF">H9727_04025</name>
</gene>
<reference evidence="4" key="2">
    <citation type="submission" date="2021-04" db="EMBL/GenBank/DDBJ databases">
        <authorList>
            <person name="Gilroy R."/>
        </authorList>
    </citation>
    <scope>NUCLEOTIDE SEQUENCE</scope>
    <source>
        <strain evidence="4">CHK187-5294</strain>
    </source>
</reference>
<feature type="transmembrane region" description="Helical" evidence="3">
    <location>
        <begin position="110"/>
        <end position="132"/>
    </location>
</feature>
<feature type="compositionally biased region" description="Basic and acidic residues" evidence="2">
    <location>
        <begin position="422"/>
        <end position="434"/>
    </location>
</feature>
<keyword evidence="3" id="KW-0472">Membrane</keyword>
<keyword evidence="1" id="KW-0175">Coiled coil</keyword>
<accession>A0A9D2CZ09</accession>
<keyword evidence="3" id="KW-0812">Transmembrane</keyword>
<comment type="caution">
    <text evidence="4">The sequence shown here is derived from an EMBL/GenBank/DDBJ whole genome shotgun (WGS) entry which is preliminary data.</text>
</comment>
<feature type="transmembrane region" description="Helical" evidence="3">
    <location>
        <begin position="47"/>
        <end position="67"/>
    </location>
</feature>
<feature type="coiled-coil region" evidence="1">
    <location>
        <begin position="323"/>
        <end position="386"/>
    </location>
</feature>
<feature type="region of interest" description="Disordered" evidence="2">
    <location>
        <begin position="395"/>
        <end position="434"/>
    </location>
</feature>
<dbReference type="EMBL" id="DXCL01000026">
    <property type="protein sequence ID" value="HIZ03434.1"/>
    <property type="molecule type" value="Genomic_DNA"/>
</dbReference>
<feature type="transmembrane region" description="Helical" evidence="3">
    <location>
        <begin position="233"/>
        <end position="259"/>
    </location>
</feature>
<evidence type="ECO:0000313" key="4">
    <source>
        <dbReference type="EMBL" id="HIZ03434.1"/>
    </source>
</evidence>
<evidence type="ECO:0000256" key="2">
    <source>
        <dbReference type="SAM" id="MobiDB-lite"/>
    </source>
</evidence>
<feature type="transmembrane region" description="Helical" evidence="3">
    <location>
        <begin position="265"/>
        <end position="284"/>
    </location>
</feature>
<protein>
    <submittedName>
        <fullName evidence="4">Uncharacterized protein</fullName>
    </submittedName>
</protein>
<evidence type="ECO:0000313" key="5">
    <source>
        <dbReference type="Proteomes" id="UP000824132"/>
    </source>
</evidence>
<evidence type="ECO:0000256" key="3">
    <source>
        <dbReference type="SAM" id="Phobius"/>
    </source>
</evidence>
<evidence type="ECO:0000256" key="1">
    <source>
        <dbReference type="SAM" id="Coils"/>
    </source>
</evidence>
<dbReference type="AlphaFoldDB" id="A0A9D2CZ09"/>
<organism evidence="4 5">
    <name type="scientific">Candidatus Borkfalkia avistercoris</name>
    <dbReference type="NCBI Taxonomy" id="2838504"/>
    <lineage>
        <taxon>Bacteria</taxon>
        <taxon>Bacillati</taxon>
        <taxon>Bacillota</taxon>
        <taxon>Clostridia</taxon>
        <taxon>Christensenellales</taxon>
        <taxon>Christensenellaceae</taxon>
        <taxon>Candidatus Borkfalkia</taxon>
    </lineage>
</organism>
<proteinExistence type="predicted"/>
<reference evidence="4" key="1">
    <citation type="journal article" date="2021" name="PeerJ">
        <title>Extensive microbial diversity within the chicken gut microbiome revealed by metagenomics and culture.</title>
        <authorList>
            <person name="Gilroy R."/>
            <person name="Ravi A."/>
            <person name="Getino M."/>
            <person name="Pursley I."/>
            <person name="Horton D.L."/>
            <person name="Alikhan N.F."/>
            <person name="Baker D."/>
            <person name="Gharbi K."/>
            <person name="Hall N."/>
            <person name="Watson M."/>
            <person name="Adriaenssens E.M."/>
            <person name="Foster-Nyarko E."/>
            <person name="Jarju S."/>
            <person name="Secka A."/>
            <person name="Antonio M."/>
            <person name="Oren A."/>
            <person name="Chaudhuri R.R."/>
            <person name="La Ragione R."/>
            <person name="Hildebrand F."/>
            <person name="Pallen M.J."/>
        </authorList>
    </citation>
    <scope>NUCLEOTIDE SEQUENCE</scope>
    <source>
        <strain evidence="4">CHK187-5294</strain>
    </source>
</reference>